<evidence type="ECO:0000313" key="1">
    <source>
        <dbReference type="EMBL" id="QBA65328.1"/>
    </source>
</evidence>
<evidence type="ECO:0008006" key="3">
    <source>
        <dbReference type="Google" id="ProtNLM"/>
    </source>
</evidence>
<protein>
    <recommendedName>
        <fullName evidence="3">SMP-30/Gluconolactonase/LRE-like region domain-containing protein</fullName>
    </recommendedName>
</protein>
<dbReference type="RefSeq" id="WP_129606450.1">
    <property type="nucleotide sequence ID" value="NZ_CP035544.1"/>
</dbReference>
<proteinExistence type="predicted"/>
<dbReference type="Gene3D" id="2.120.10.30">
    <property type="entry name" value="TolB, C-terminal domain"/>
    <property type="match status" value="1"/>
</dbReference>
<dbReference type="EMBL" id="CP035544">
    <property type="protein sequence ID" value="QBA65328.1"/>
    <property type="molecule type" value="Genomic_DNA"/>
</dbReference>
<dbReference type="InterPro" id="IPR011042">
    <property type="entry name" value="6-blade_b-propeller_TolB-like"/>
</dbReference>
<gene>
    <name evidence="1" type="ORF">EQY75_12785</name>
</gene>
<dbReference type="AlphaFoldDB" id="A0A411ECH0"/>
<dbReference type="OrthoDB" id="1191417at2"/>
<sequence>MASDGQTLWVADYFNGDIVQVDIDGGLSTVTTFELDLQGPEGIALDQNGKLLVVEVGASRLSRIEDLSSGEITVLADGFNFFDGFLPIFPPYWFFDGVTVGPSGDIYVTGGGERVIYKIRANKVR</sequence>
<keyword evidence="2" id="KW-1185">Reference proteome</keyword>
<reference evidence="1 2" key="1">
    <citation type="submission" date="2019-01" db="EMBL/GenBank/DDBJ databases">
        <title>Muriicola soli sp. nov., isolated from soil.</title>
        <authorList>
            <person name="Kang H.J."/>
            <person name="Kim S.B."/>
        </authorList>
    </citation>
    <scope>NUCLEOTIDE SEQUENCE [LARGE SCALE GENOMIC DNA]</scope>
    <source>
        <strain evidence="1 2">MMS17-SY002</strain>
    </source>
</reference>
<name>A0A411ECH0_9FLAO</name>
<dbReference type="SUPFAM" id="SSF101898">
    <property type="entry name" value="NHL repeat"/>
    <property type="match status" value="1"/>
</dbReference>
<organism evidence="1 2">
    <name type="scientific">Muriicola soli</name>
    <dbReference type="NCBI Taxonomy" id="2507538"/>
    <lineage>
        <taxon>Bacteria</taxon>
        <taxon>Pseudomonadati</taxon>
        <taxon>Bacteroidota</taxon>
        <taxon>Flavobacteriia</taxon>
        <taxon>Flavobacteriales</taxon>
        <taxon>Flavobacteriaceae</taxon>
        <taxon>Muriicola</taxon>
    </lineage>
</organism>
<evidence type="ECO:0000313" key="2">
    <source>
        <dbReference type="Proteomes" id="UP000290889"/>
    </source>
</evidence>
<dbReference type="Proteomes" id="UP000290889">
    <property type="component" value="Chromosome"/>
</dbReference>
<accession>A0A411ECH0</accession>
<dbReference type="KEGG" id="mur:EQY75_12785"/>